<evidence type="ECO:0000256" key="6">
    <source>
        <dbReference type="ARBA" id="ARBA00022840"/>
    </source>
</evidence>
<dbReference type="Proteomes" id="UP001365542">
    <property type="component" value="Unassembled WGS sequence"/>
</dbReference>
<dbReference type="FunFam" id="3.60.20.10:FF:000050">
    <property type="entry name" value="Asparagine synthetase 2"/>
    <property type="match status" value="1"/>
</dbReference>
<comment type="catalytic activity">
    <reaction evidence="9">
        <text>L-aspartate + L-glutamine + ATP + H2O = L-asparagine + L-glutamate + AMP + diphosphate + H(+)</text>
        <dbReference type="Rhea" id="RHEA:12228"/>
        <dbReference type="ChEBI" id="CHEBI:15377"/>
        <dbReference type="ChEBI" id="CHEBI:15378"/>
        <dbReference type="ChEBI" id="CHEBI:29985"/>
        <dbReference type="ChEBI" id="CHEBI:29991"/>
        <dbReference type="ChEBI" id="CHEBI:30616"/>
        <dbReference type="ChEBI" id="CHEBI:33019"/>
        <dbReference type="ChEBI" id="CHEBI:58048"/>
        <dbReference type="ChEBI" id="CHEBI:58359"/>
        <dbReference type="ChEBI" id="CHEBI:456215"/>
        <dbReference type="EC" id="6.3.5.4"/>
    </reaction>
</comment>
<evidence type="ECO:0000259" key="14">
    <source>
        <dbReference type="PROSITE" id="PS51278"/>
    </source>
</evidence>
<dbReference type="Pfam" id="PF13537">
    <property type="entry name" value="GATase_7"/>
    <property type="match status" value="1"/>
</dbReference>
<dbReference type="NCBIfam" id="NF006949">
    <property type="entry name" value="PRK09431.1"/>
    <property type="match status" value="1"/>
</dbReference>
<evidence type="ECO:0000256" key="11">
    <source>
        <dbReference type="PIRSR" id="PIRSR001589-1"/>
    </source>
</evidence>
<dbReference type="InterPro" id="IPR033738">
    <property type="entry name" value="AsnB_N"/>
</dbReference>
<dbReference type="InterPro" id="IPR017932">
    <property type="entry name" value="GATase_2_dom"/>
</dbReference>
<feature type="binding site" evidence="12">
    <location>
        <begin position="368"/>
        <end position="369"/>
    </location>
    <ligand>
        <name>ATP</name>
        <dbReference type="ChEBI" id="CHEBI:30616"/>
    </ligand>
</feature>
<evidence type="ECO:0000256" key="4">
    <source>
        <dbReference type="ARBA" id="ARBA00022605"/>
    </source>
</evidence>
<feature type="active site" description="For GATase activity" evidence="11">
    <location>
        <position position="2"/>
    </location>
</feature>
<feature type="binding site" evidence="12">
    <location>
        <position position="294"/>
    </location>
    <ligand>
        <name>ATP</name>
        <dbReference type="ChEBI" id="CHEBI:30616"/>
    </ligand>
</feature>
<keyword evidence="3" id="KW-0436">Ligase</keyword>
<dbReference type="GO" id="GO:0006529">
    <property type="term" value="P:asparagine biosynthetic process"/>
    <property type="evidence" value="ECO:0007669"/>
    <property type="project" value="UniProtKB-KW"/>
</dbReference>
<evidence type="ECO:0000256" key="2">
    <source>
        <dbReference type="ARBA" id="ARBA00012737"/>
    </source>
</evidence>
<dbReference type="FunFam" id="3.40.50.620:FF:000031">
    <property type="entry name" value="Asparagine synthase B"/>
    <property type="match status" value="1"/>
</dbReference>
<dbReference type="EC" id="6.3.5.4" evidence="2"/>
<keyword evidence="6 10" id="KW-0067">ATP-binding</keyword>
<comment type="caution">
    <text evidence="15">The sequence shown here is derived from an EMBL/GenBank/DDBJ whole genome shotgun (WGS) entry which is preliminary data.</text>
</comment>
<sequence length="571" mass="64491">MCGIFCAHNHPDVHGFKPQALQLAKAIRHRGPDWSGNVISNNTILTHERLSIVGIDSGAQPLTSEDETLILGVNGEIYNHRVIRKSFGDKYKFKTHSDCEVILYLYAEKDIEAPKFLDGMFSFVLYDSKKDRIIAARDPIGITSFYQGWNSSQPETVYFASELKCLHPICDNIISFPPGHIYDSATGKTTRYFQPSWWNASPVPEKPLDLKLIRSALEKSVRKRLMAEVPYGVLLSGGLDSSLIASIAVRETRAGSNLSGHDNSQNGMDNLVGIDDEGYLKTVSKFAKLHSFSIGLPGSPDGVAAQKVADFLGTEHHTYTFTIQEGLDALRDVIYHLETYDVTTIRASTPMYLLSRKIKAHGVKMVLSGEGSDEIFGGYLYFHAAPNKSEFHQETIRRVKNLHLADCLRANKSTSAWGLEARVPFLDKEFLEVAMAFDPEEKLIRKDRIEKWVLRAAFDTSSEPEKEPYLPKDILWRQKEQFSDGVGYGWIDALKDTAARVVSDEEFKNRGNLWAEDTPDTKEAYWYRQMFDEQFPKQCASTVMRWTPTWSEQTDPSGRAISTHVAKYEHV</sequence>
<dbReference type="InterPro" id="IPR006426">
    <property type="entry name" value="Asn_synth_AEB"/>
</dbReference>
<keyword evidence="4 11" id="KW-0028">Amino-acid biosynthesis</keyword>
<evidence type="ECO:0000256" key="10">
    <source>
        <dbReference type="PIRNR" id="PIRNR001589"/>
    </source>
</evidence>
<dbReference type="InterPro" id="IPR029055">
    <property type="entry name" value="Ntn_hydrolases_N"/>
</dbReference>
<dbReference type="EMBL" id="JAVHJO010000012">
    <property type="protein sequence ID" value="KAK6531573.1"/>
    <property type="molecule type" value="Genomic_DNA"/>
</dbReference>
<proteinExistence type="predicted"/>
<evidence type="ECO:0000256" key="1">
    <source>
        <dbReference type="ARBA" id="ARBA00005187"/>
    </source>
</evidence>
<evidence type="ECO:0000313" key="15">
    <source>
        <dbReference type="EMBL" id="KAK6531573.1"/>
    </source>
</evidence>
<evidence type="ECO:0000256" key="13">
    <source>
        <dbReference type="PIRSR" id="PIRSR001589-3"/>
    </source>
</evidence>
<dbReference type="CDD" id="cd01991">
    <property type="entry name" value="Asn_synthase_B_C"/>
    <property type="match status" value="1"/>
</dbReference>
<dbReference type="InterPro" id="IPR050795">
    <property type="entry name" value="Asn_Synthetase"/>
</dbReference>
<dbReference type="PROSITE" id="PS51278">
    <property type="entry name" value="GATASE_TYPE_2"/>
    <property type="match status" value="1"/>
</dbReference>
<dbReference type="SUPFAM" id="SSF52402">
    <property type="entry name" value="Adenine nucleotide alpha hydrolases-like"/>
    <property type="match status" value="1"/>
</dbReference>
<dbReference type="Gene3D" id="3.40.50.620">
    <property type="entry name" value="HUPs"/>
    <property type="match status" value="1"/>
</dbReference>
<dbReference type="PIRSF" id="PIRSF001589">
    <property type="entry name" value="Asn_synthetase_glu-h"/>
    <property type="match status" value="1"/>
</dbReference>
<feature type="binding site" evidence="12">
    <location>
        <position position="98"/>
    </location>
    <ligand>
        <name>L-glutamine</name>
        <dbReference type="ChEBI" id="CHEBI:58359"/>
    </ligand>
</feature>
<reference evidence="15 16" key="1">
    <citation type="submission" date="2019-10" db="EMBL/GenBank/DDBJ databases">
        <authorList>
            <person name="Palmer J.M."/>
        </authorList>
    </citation>
    <scope>NUCLEOTIDE SEQUENCE [LARGE SCALE GENOMIC DNA]</scope>
    <source>
        <strain evidence="15 16">TWF694</strain>
    </source>
</reference>
<dbReference type="GO" id="GO:0005829">
    <property type="term" value="C:cytosol"/>
    <property type="evidence" value="ECO:0007669"/>
    <property type="project" value="TreeGrafter"/>
</dbReference>
<keyword evidence="8 11" id="KW-0315">Glutamine amidotransferase</keyword>
<evidence type="ECO:0000256" key="9">
    <source>
        <dbReference type="ARBA" id="ARBA00048741"/>
    </source>
</evidence>
<evidence type="ECO:0000256" key="7">
    <source>
        <dbReference type="ARBA" id="ARBA00022888"/>
    </source>
</evidence>
<dbReference type="Pfam" id="PF00733">
    <property type="entry name" value="Asn_synthase"/>
    <property type="match status" value="1"/>
</dbReference>
<dbReference type="Gene3D" id="3.60.20.10">
    <property type="entry name" value="Glutamine Phosphoribosylpyrophosphate, subunit 1, domain 1"/>
    <property type="match status" value="1"/>
</dbReference>
<comment type="pathway">
    <text evidence="1">Amino-acid biosynthesis; L-asparagine biosynthesis; L-asparagine from L-aspartate (L-Gln route): step 1/1.</text>
</comment>
<evidence type="ECO:0000313" key="16">
    <source>
        <dbReference type="Proteomes" id="UP001365542"/>
    </source>
</evidence>
<keyword evidence="5 10" id="KW-0547">Nucleotide-binding</keyword>
<feature type="domain" description="Glutamine amidotransferase type-2" evidence="14">
    <location>
        <begin position="2"/>
        <end position="187"/>
    </location>
</feature>
<dbReference type="GO" id="GO:0005524">
    <property type="term" value="F:ATP binding"/>
    <property type="evidence" value="ECO:0007669"/>
    <property type="project" value="UniProtKB-KW"/>
</dbReference>
<feature type="binding site" evidence="12">
    <location>
        <position position="234"/>
    </location>
    <ligand>
        <name>ATP</name>
        <dbReference type="ChEBI" id="CHEBI:30616"/>
    </ligand>
</feature>
<feature type="site" description="Important for beta-aspartyl-AMP intermediate formation" evidence="13">
    <location>
        <position position="370"/>
    </location>
</feature>
<keyword evidence="16" id="KW-1185">Reference proteome</keyword>
<dbReference type="PANTHER" id="PTHR11772">
    <property type="entry name" value="ASPARAGINE SYNTHETASE"/>
    <property type="match status" value="1"/>
</dbReference>
<evidence type="ECO:0000256" key="3">
    <source>
        <dbReference type="ARBA" id="ARBA00022598"/>
    </source>
</evidence>
<accession>A0AAV9WZV9</accession>
<organism evidence="15 16">
    <name type="scientific">Orbilia ellipsospora</name>
    <dbReference type="NCBI Taxonomy" id="2528407"/>
    <lineage>
        <taxon>Eukaryota</taxon>
        <taxon>Fungi</taxon>
        <taxon>Dikarya</taxon>
        <taxon>Ascomycota</taxon>
        <taxon>Pezizomycotina</taxon>
        <taxon>Orbiliomycetes</taxon>
        <taxon>Orbiliales</taxon>
        <taxon>Orbiliaceae</taxon>
        <taxon>Orbilia</taxon>
    </lineage>
</organism>
<dbReference type="InterPro" id="IPR014729">
    <property type="entry name" value="Rossmann-like_a/b/a_fold"/>
</dbReference>
<dbReference type="NCBIfam" id="TIGR01536">
    <property type="entry name" value="asn_synth_AEB"/>
    <property type="match status" value="1"/>
</dbReference>
<dbReference type="InterPro" id="IPR001962">
    <property type="entry name" value="Asn_synthase"/>
</dbReference>
<dbReference type="AlphaFoldDB" id="A0AAV9WZV9"/>
<evidence type="ECO:0000256" key="5">
    <source>
        <dbReference type="ARBA" id="ARBA00022741"/>
    </source>
</evidence>
<dbReference type="PANTHER" id="PTHR11772:SF2">
    <property type="entry name" value="ASPARAGINE SYNTHETASE [GLUTAMINE-HYDROLYZING]"/>
    <property type="match status" value="1"/>
</dbReference>
<protein>
    <recommendedName>
        <fullName evidence="2">asparagine synthase (glutamine-hydrolyzing)</fullName>
        <ecNumber evidence="2">6.3.5.4</ecNumber>
    </recommendedName>
</protein>
<keyword evidence="7 11" id="KW-0061">Asparagine biosynthesis</keyword>
<dbReference type="CDD" id="cd00712">
    <property type="entry name" value="AsnB"/>
    <property type="match status" value="1"/>
</dbReference>
<evidence type="ECO:0000256" key="8">
    <source>
        <dbReference type="ARBA" id="ARBA00022962"/>
    </source>
</evidence>
<evidence type="ECO:0000256" key="12">
    <source>
        <dbReference type="PIRSR" id="PIRSR001589-2"/>
    </source>
</evidence>
<dbReference type="SUPFAM" id="SSF56235">
    <property type="entry name" value="N-terminal nucleophile aminohydrolases (Ntn hydrolases)"/>
    <property type="match status" value="1"/>
</dbReference>
<dbReference type="GO" id="GO:0004066">
    <property type="term" value="F:asparagine synthase (glutamine-hydrolyzing) activity"/>
    <property type="evidence" value="ECO:0007669"/>
    <property type="project" value="UniProtKB-EC"/>
</dbReference>
<gene>
    <name evidence="15" type="primary">ASN1</name>
    <name evidence="15" type="ORF">TWF694_002765</name>
</gene>
<name>A0AAV9WZV9_9PEZI</name>